<comment type="subunit">
    <text evidence="3 7">Homodecamer; pentamer of dimers.</text>
</comment>
<feature type="binding site" evidence="7 10">
    <location>
        <position position="83"/>
    </location>
    <ligand>
        <name>Mg(2+)</name>
        <dbReference type="ChEBI" id="CHEBI:18420"/>
    </ligand>
</feature>
<feature type="binding site" evidence="7 9">
    <location>
        <position position="83"/>
    </location>
    <ligand>
        <name>3-methyl-2-oxobutanoate</name>
        <dbReference type="ChEBI" id="CHEBI:11851"/>
    </ligand>
</feature>
<dbReference type="GO" id="GO:0005737">
    <property type="term" value="C:cytoplasm"/>
    <property type="evidence" value="ECO:0007669"/>
    <property type="project" value="UniProtKB-SubCell"/>
</dbReference>
<sequence>MKQTVATLQKKKRDGEKIAMITAYDYTMARLCNEAGVDMILVGDSLGMVMLGYEDTVSVTMEDMIHHSRAVARGSASALVVTDMPFMSYRTGREEALRNAGRLLAEGRAQAVKLEGGAELADLVRDMVCCGIPVVGHLGLTPQSVNTLGGYRVQAREEASALRLLEDARALEAAGVFALVLECVPSPLAALVTQSVSCITIGIGAGPHCDGQVLVGQDLLAMYSNLCPRFVRHFAEAGTVIRDGVAKYCACVRDGSFPGTEHSFAMDAEVLLRLRQRLGLGEPRP</sequence>
<feature type="binding site" evidence="7 10">
    <location>
        <position position="115"/>
    </location>
    <ligand>
        <name>Mg(2+)</name>
        <dbReference type="ChEBI" id="CHEBI:18420"/>
    </ligand>
</feature>
<comment type="subcellular location">
    <subcellularLocation>
        <location evidence="7">Cytoplasm</location>
    </subcellularLocation>
</comment>
<feature type="binding site" evidence="7 9">
    <location>
        <begin position="44"/>
        <end position="45"/>
    </location>
    <ligand>
        <name>3-methyl-2-oxobutanoate</name>
        <dbReference type="ChEBI" id="CHEBI:11851"/>
    </ligand>
</feature>
<evidence type="ECO:0000313" key="12">
    <source>
        <dbReference type="Proteomes" id="UP000886752"/>
    </source>
</evidence>
<feature type="active site" description="Proton acceptor" evidence="7 8">
    <location>
        <position position="182"/>
    </location>
</feature>
<keyword evidence="7 10" id="KW-0479">Metal-binding</keyword>
<evidence type="ECO:0000256" key="3">
    <source>
        <dbReference type="ARBA" id="ARBA00011424"/>
    </source>
</evidence>
<dbReference type="PANTHER" id="PTHR20881:SF0">
    <property type="entry name" value="3-METHYL-2-OXOBUTANOATE HYDROXYMETHYLTRANSFERASE"/>
    <property type="match status" value="1"/>
</dbReference>
<comment type="similarity">
    <text evidence="2 7">Belongs to the PanB family.</text>
</comment>
<protein>
    <recommendedName>
        <fullName evidence="7">3-methyl-2-oxobutanoate hydroxymethyltransferase</fullName>
        <ecNumber evidence="7">2.1.2.11</ecNumber>
    </recommendedName>
    <alternativeName>
        <fullName evidence="7">Ketopantoate hydroxymethyltransferase</fullName>
        <shortName evidence="7">KPHMT</shortName>
    </alternativeName>
</protein>
<dbReference type="InterPro" id="IPR003700">
    <property type="entry name" value="Pantoate_hydroxy_MeTrfase"/>
</dbReference>
<comment type="cofactor">
    <cofactor evidence="7 10">
        <name>Mg(2+)</name>
        <dbReference type="ChEBI" id="CHEBI:18420"/>
    </cofactor>
    <text evidence="7 10">Binds 1 Mg(2+) ion per subunit.</text>
</comment>
<accession>A0A9D1PWW6</accession>
<comment type="catalytic activity">
    <reaction evidence="7">
        <text>(6R)-5,10-methylene-5,6,7,8-tetrahydrofolate + 3-methyl-2-oxobutanoate + H2O = 2-dehydropantoate + (6S)-5,6,7,8-tetrahydrofolate</text>
        <dbReference type="Rhea" id="RHEA:11824"/>
        <dbReference type="ChEBI" id="CHEBI:11561"/>
        <dbReference type="ChEBI" id="CHEBI:11851"/>
        <dbReference type="ChEBI" id="CHEBI:15377"/>
        <dbReference type="ChEBI" id="CHEBI:15636"/>
        <dbReference type="ChEBI" id="CHEBI:57453"/>
        <dbReference type="EC" id="2.1.2.11"/>
    </reaction>
</comment>
<evidence type="ECO:0000256" key="6">
    <source>
        <dbReference type="ARBA" id="ARBA00056497"/>
    </source>
</evidence>
<dbReference type="GO" id="GO:0000287">
    <property type="term" value="F:magnesium ion binding"/>
    <property type="evidence" value="ECO:0007669"/>
    <property type="project" value="TreeGrafter"/>
</dbReference>
<dbReference type="PIRSF" id="PIRSF000388">
    <property type="entry name" value="Pantoate_hydroxy_MeTrfase"/>
    <property type="match status" value="1"/>
</dbReference>
<feature type="binding site" evidence="7 10">
    <location>
        <position position="44"/>
    </location>
    <ligand>
        <name>Mg(2+)</name>
        <dbReference type="ChEBI" id="CHEBI:18420"/>
    </ligand>
</feature>
<reference evidence="11" key="1">
    <citation type="journal article" date="2021" name="PeerJ">
        <title>Extensive microbial diversity within the chicken gut microbiome revealed by metagenomics and culture.</title>
        <authorList>
            <person name="Gilroy R."/>
            <person name="Ravi A."/>
            <person name="Getino M."/>
            <person name="Pursley I."/>
            <person name="Horton D.L."/>
            <person name="Alikhan N.F."/>
            <person name="Baker D."/>
            <person name="Gharbi K."/>
            <person name="Hall N."/>
            <person name="Watson M."/>
            <person name="Adriaenssens E.M."/>
            <person name="Foster-Nyarko E."/>
            <person name="Jarju S."/>
            <person name="Secka A."/>
            <person name="Antonio M."/>
            <person name="Oren A."/>
            <person name="Chaudhuri R.R."/>
            <person name="La Ragione R."/>
            <person name="Hildebrand F."/>
            <person name="Pallen M.J."/>
        </authorList>
    </citation>
    <scope>NUCLEOTIDE SEQUENCE</scope>
    <source>
        <strain evidence="11">ChiHecec2B26-446</strain>
    </source>
</reference>
<dbReference type="EMBL" id="DXHV01000071">
    <property type="protein sequence ID" value="HIW01045.1"/>
    <property type="molecule type" value="Genomic_DNA"/>
</dbReference>
<gene>
    <name evidence="7 11" type="primary">panB</name>
    <name evidence="11" type="ORF">H9894_07645</name>
</gene>
<dbReference type="HAMAP" id="MF_00156">
    <property type="entry name" value="PanB"/>
    <property type="match status" value="1"/>
</dbReference>
<dbReference type="SUPFAM" id="SSF51621">
    <property type="entry name" value="Phosphoenolpyruvate/pyruvate domain"/>
    <property type="match status" value="1"/>
</dbReference>
<evidence type="ECO:0000313" key="11">
    <source>
        <dbReference type="EMBL" id="HIW01045.1"/>
    </source>
</evidence>
<dbReference type="Proteomes" id="UP000886752">
    <property type="component" value="Unassembled WGS sequence"/>
</dbReference>
<feature type="binding site" evidence="7 9">
    <location>
        <position position="113"/>
    </location>
    <ligand>
        <name>3-methyl-2-oxobutanoate</name>
        <dbReference type="ChEBI" id="CHEBI:11851"/>
    </ligand>
</feature>
<name>A0A9D1PWW6_9BACT</name>
<dbReference type="InterPro" id="IPR015813">
    <property type="entry name" value="Pyrv/PenolPyrv_kinase-like_dom"/>
</dbReference>
<keyword evidence="4 7" id="KW-0566">Pantothenate biosynthesis</keyword>
<comment type="pathway">
    <text evidence="1 7">Cofactor biosynthesis; (R)-pantothenate biosynthesis; (R)-pantoate from 3-methyl-2-oxobutanoate: step 1/2.</text>
</comment>
<dbReference type="EC" id="2.1.2.11" evidence="7"/>
<dbReference type="Gene3D" id="3.20.20.60">
    <property type="entry name" value="Phosphoenolpyruvate-binding domains"/>
    <property type="match status" value="1"/>
</dbReference>
<organism evidence="11 12">
    <name type="scientific">Candidatus Desulfovibrio intestinipullorum</name>
    <dbReference type="NCBI Taxonomy" id="2838536"/>
    <lineage>
        <taxon>Bacteria</taxon>
        <taxon>Pseudomonadati</taxon>
        <taxon>Thermodesulfobacteriota</taxon>
        <taxon>Desulfovibrionia</taxon>
        <taxon>Desulfovibrionales</taxon>
        <taxon>Desulfovibrionaceae</taxon>
        <taxon>Desulfovibrio</taxon>
    </lineage>
</organism>
<dbReference type="NCBIfam" id="TIGR00222">
    <property type="entry name" value="panB"/>
    <property type="match status" value="1"/>
</dbReference>
<keyword evidence="7" id="KW-0963">Cytoplasm</keyword>
<proteinExistence type="inferred from homology"/>
<dbReference type="GO" id="GO:0015940">
    <property type="term" value="P:pantothenate biosynthetic process"/>
    <property type="evidence" value="ECO:0007669"/>
    <property type="project" value="UniProtKB-UniRule"/>
</dbReference>
<dbReference type="Pfam" id="PF02548">
    <property type="entry name" value="Pantoate_transf"/>
    <property type="match status" value="1"/>
</dbReference>
<evidence type="ECO:0000256" key="10">
    <source>
        <dbReference type="PIRSR" id="PIRSR000388-3"/>
    </source>
</evidence>
<comment type="function">
    <text evidence="6 7">Catalyzes the reversible reaction in which hydroxymethyl group from 5,10-methylenetetrahydrofolate is transferred onto alpha-ketoisovalerate to form ketopantoate.</text>
</comment>
<evidence type="ECO:0000256" key="9">
    <source>
        <dbReference type="PIRSR" id="PIRSR000388-2"/>
    </source>
</evidence>
<keyword evidence="7 10" id="KW-0460">Magnesium</keyword>
<evidence type="ECO:0000256" key="7">
    <source>
        <dbReference type="HAMAP-Rule" id="MF_00156"/>
    </source>
</evidence>
<dbReference type="FunFam" id="3.20.20.60:FF:000003">
    <property type="entry name" value="3-methyl-2-oxobutanoate hydroxymethyltransferase"/>
    <property type="match status" value="1"/>
</dbReference>
<dbReference type="AlphaFoldDB" id="A0A9D1PWW6"/>
<dbReference type="CDD" id="cd06557">
    <property type="entry name" value="KPHMT-like"/>
    <property type="match status" value="1"/>
</dbReference>
<dbReference type="GO" id="GO:0003864">
    <property type="term" value="F:3-methyl-2-oxobutanoate hydroxymethyltransferase activity"/>
    <property type="evidence" value="ECO:0007669"/>
    <property type="project" value="UniProtKB-UniRule"/>
</dbReference>
<dbReference type="NCBIfam" id="NF001452">
    <property type="entry name" value="PRK00311.1"/>
    <property type="match status" value="1"/>
</dbReference>
<dbReference type="InterPro" id="IPR040442">
    <property type="entry name" value="Pyrv_kinase-like_dom_sf"/>
</dbReference>
<dbReference type="PANTHER" id="PTHR20881">
    <property type="entry name" value="3-METHYL-2-OXOBUTANOATE HYDROXYMETHYLTRANSFERASE"/>
    <property type="match status" value="1"/>
</dbReference>
<evidence type="ECO:0000256" key="8">
    <source>
        <dbReference type="PIRSR" id="PIRSR000388-1"/>
    </source>
</evidence>
<reference evidence="11" key="2">
    <citation type="submission" date="2021-04" db="EMBL/GenBank/DDBJ databases">
        <authorList>
            <person name="Gilroy R."/>
        </authorList>
    </citation>
    <scope>NUCLEOTIDE SEQUENCE</scope>
    <source>
        <strain evidence="11">ChiHecec2B26-446</strain>
    </source>
</reference>
<comment type="caution">
    <text evidence="11">The sequence shown here is derived from an EMBL/GenBank/DDBJ whole genome shotgun (WGS) entry which is preliminary data.</text>
</comment>
<keyword evidence="5 7" id="KW-0808">Transferase</keyword>
<evidence type="ECO:0000256" key="5">
    <source>
        <dbReference type="ARBA" id="ARBA00022679"/>
    </source>
</evidence>
<evidence type="ECO:0000256" key="2">
    <source>
        <dbReference type="ARBA" id="ARBA00008676"/>
    </source>
</evidence>
<evidence type="ECO:0000256" key="4">
    <source>
        <dbReference type="ARBA" id="ARBA00022655"/>
    </source>
</evidence>
<evidence type="ECO:0000256" key="1">
    <source>
        <dbReference type="ARBA" id="ARBA00005033"/>
    </source>
</evidence>